<dbReference type="InterPro" id="IPR018755">
    <property type="entry name" value="Phage_Mu_Gp48"/>
</dbReference>
<organism evidence="1 2">
    <name type="scientific">Paenibacillus paeoniae</name>
    <dbReference type="NCBI Taxonomy" id="2292705"/>
    <lineage>
        <taxon>Bacteria</taxon>
        <taxon>Bacillati</taxon>
        <taxon>Bacillota</taxon>
        <taxon>Bacilli</taxon>
        <taxon>Bacillales</taxon>
        <taxon>Paenibacillaceae</taxon>
        <taxon>Paenibacillus</taxon>
    </lineage>
</organism>
<accession>A0A371PEL7</accession>
<dbReference type="Pfam" id="PF10076">
    <property type="entry name" value="Phage_Mu_Gp48"/>
    <property type="match status" value="1"/>
</dbReference>
<protein>
    <submittedName>
        <fullName evidence="1">DUF2313 domain-containing protein</fullName>
    </submittedName>
</protein>
<reference evidence="1 2" key="1">
    <citation type="submission" date="2018-08" db="EMBL/GenBank/DDBJ databases">
        <title>Paenibacillus sp. M4BSY-1, whole genome shotgun sequence.</title>
        <authorList>
            <person name="Tuo L."/>
        </authorList>
    </citation>
    <scope>NUCLEOTIDE SEQUENCE [LARGE SCALE GENOMIC DNA]</scope>
    <source>
        <strain evidence="1 2">M4BSY-1</strain>
    </source>
</reference>
<dbReference type="AlphaFoldDB" id="A0A371PEL7"/>
<comment type="caution">
    <text evidence="1">The sequence shown here is derived from an EMBL/GenBank/DDBJ whole genome shotgun (WGS) entry which is preliminary data.</text>
</comment>
<evidence type="ECO:0000313" key="1">
    <source>
        <dbReference type="EMBL" id="REK74393.1"/>
    </source>
</evidence>
<dbReference type="EMBL" id="QUBQ01000003">
    <property type="protein sequence ID" value="REK74393.1"/>
    <property type="molecule type" value="Genomic_DNA"/>
</dbReference>
<dbReference type="OrthoDB" id="1629754at2"/>
<dbReference type="Proteomes" id="UP000261905">
    <property type="component" value="Unassembled WGS sequence"/>
</dbReference>
<evidence type="ECO:0000313" key="2">
    <source>
        <dbReference type="Proteomes" id="UP000261905"/>
    </source>
</evidence>
<name>A0A371PEL7_9BACL</name>
<proteinExistence type="predicted"/>
<sequence length="205" mass="22948">MVYGESQHGLFSYGSSLKAAELPETEKVQLIDYLPHYWRQIRDMVELQATLSEEVGQAWSNGADGLLQQFVSTATWGLDNWEKELGLSTDISMTPEWRREIIIAKLRGHGTLTKQKLIAIASAFSGGEVDVKEFPAENRFVVQFIGILGVPANMAGFVQTLEAIKPAHLSVSFVYTFTTWDMVSGLNWQQAGTRTWNQLRTYGGE</sequence>
<dbReference type="RefSeq" id="WP_116047677.1">
    <property type="nucleotide sequence ID" value="NZ_QUBQ01000003.1"/>
</dbReference>
<gene>
    <name evidence="1" type="ORF">DX130_17900</name>
</gene>
<keyword evidence="2" id="KW-1185">Reference proteome</keyword>